<sequence length="257" mass="26960">MLANVTNRGVDIRTLTYYVAVTLDGFIAGPDGADPTGPGGFWPVTGSDIAYLAANYPETLPGPARQTLSVTAEGEHFDTVLEGRRSYQLGLDAGLTDAYPHLRHVVFSRTLTGSPDPGVDLVGTDPVAYVRELKRQPGKGIWLIGGAELAAALRPEIDRLIIKRAPITIGAGIPLFAGPFAVDTYRPVNTDVLDSGVVVATYERRAGTSGAEPGVASDATTGPAIDRESTTPEHPDAEPSAGRGSATPRHPDADRPP</sequence>
<dbReference type="SUPFAM" id="SSF53597">
    <property type="entry name" value="Dihydrofolate reductase-like"/>
    <property type="match status" value="1"/>
</dbReference>
<dbReference type="RefSeq" id="WP_280529711.1">
    <property type="nucleotide sequence ID" value="NZ_AP023354.1"/>
</dbReference>
<feature type="domain" description="Bacterial bifunctional deaminase-reductase C-terminal" evidence="2">
    <location>
        <begin position="14"/>
        <end position="197"/>
    </location>
</feature>
<dbReference type="InterPro" id="IPR050765">
    <property type="entry name" value="Riboflavin_Biosynth_HTPR"/>
</dbReference>
<dbReference type="GO" id="GO:0009231">
    <property type="term" value="P:riboflavin biosynthetic process"/>
    <property type="evidence" value="ECO:0007669"/>
    <property type="project" value="InterPro"/>
</dbReference>
<dbReference type="InterPro" id="IPR024072">
    <property type="entry name" value="DHFR-like_dom_sf"/>
</dbReference>
<keyword evidence="4" id="KW-1185">Reference proteome</keyword>
<feature type="region of interest" description="Disordered" evidence="1">
    <location>
        <begin position="206"/>
        <end position="257"/>
    </location>
</feature>
<dbReference type="KEGG" id="aser:Asera_15300"/>
<dbReference type="AlphaFoldDB" id="A0A810KYB6"/>
<feature type="compositionally biased region" description="Basic and acidic residues" evidence="1">
    <location>
        <begin position="225"/>
        <end position="237"/>
    </location>
</feature>
<dbReference type="EMBL" id="AP023354">
    <property type="protein sequence ID" value="BCJ27422.1"/>
    <property type="molecule type" value="Genomic_DNA"/>
</dbReference>
<dbReference type="InterPro" id="IPR002734">
    <property type="entry name" value="RibDG_C"/>
</dbReference>
<evidence type="ECO:0000313" key="4">
    <source>
        <dbReference type="Proteomes" id="UP000680750"/>
    </source>
</evidence>
<dbReference type="PANTHER" id="PTHR38011:SF11">
    <property type="entry name" value="2,5-DIAMINO-6-RIBOSYLAMINO-4(3H)-PYRIMIDINONE 5'-PHOSPHATE REDUCTASE"/>
    <property type="match status" value="1"/>
</dbReference>
<evidence type="ECO:0000313" key="3">
    <source>
        <dbReference type="EMBL" id="BCJ27422.1"/>
    </source>
</evidence>
<dbReference type="Proteomes" id="UP000680750">
    <property type="component" value="Chromosome"/>
</dbReference>
<dbReference type="PANTHER" id="PTHR38011">
    <property type="entry name" value="DIHYDROFOLATE REDUCTASE FAMILY PROTEIN (AFU_ORTHOLOGUE AFUA_8G06820)"/>
    <property type="match status" value="1"/>
</dbReference>
<proteinExistence type="predicted"/>
<name>A0A810KYB6_9ACTN</name>
<accession>A0A810KYB6</accession>
<reference evidence="3" key="1">
    <citation type="submission" date="2020-08" db="EMBL/GenBank/DDBJ databases">
        <title>Whole genome shotgun sequence of Actinocatenispora sera NBRC 101916.</title>
        <authorList>
            <person name="Komaki H."/>
            <person name="Tamura T."/>
        </authorList>
    </citation>
    <scope>NUCLEOTIDE SEQUENCE</scope>
    <source>
        <strain evidence="3">NBRC 101916</strain>
    </source>
</reference>
<protein>
    <submittedName>
        <fullName evidence="3">Deaminase</fullName>
    </submittedName>
</protein>
<evidence type="ECO:0000256" key="1">
    <source>
        <dbReference type="SAM" id="MobiDB-lite"/>
    </source>
</evidence>
<dbReference type="Gene3D" id="3.40.430.10">
    <property type="entry name" value="Dihydrofolate Reductase, subunit A"/>
    <property type="match status" value="1"/>
</dbReference>
<organism evidence="3 4">
    <name type="scientific">Actinocatenispora sera</name>
    <dbReference type="NCBI Taxonomy" id="390989"/>
    <lineage>
        <taxon>Bacteria</taxon>
        <taxon>Bacillati</taxon>
        <taxon>Actinomycetota</taxon>
        <taxon>Actinomycetes</taxon>
        <taxon>Micromonosporales</taxon>
        <taxon>Micromonosporaceae</taxon>
        <taxon>Actinocatenispora</taxon>
    </lineage>
</organism>
<gene>
    <name evidence="3" type="ORF">Asera_15300</name>
</gene>
<dbReference type="Pfam" id="PF01872">
    <property type="entry name" value="RibD_C"/>
    <property type="match status" value="1"/>
</dbReference>
<dbReference type="GO" id="GO:0008703">
    <property type="term" value="F:5-amino-6-(5-phosphoribosylamino)uracil reductase activity"/>
    <property type="evidence" value="ECO:0007669"/>
    <property type="project" value="InterPro"/>
</dbReference>
<evidence type="ECO:0000259" key="2">
    <source>
        <dbReference type="Pfam" id="PF01872"/>
    </source>
</evidence>